<dbReference type="PANTHER" id="PTHR30624">
    <property type="entry name" value="UNCHARACTERIZED PROTEIN TLDD AND PMBA"/>
    <property type="match status" value="1"/>
</dbReference>
<evidence type="ECO:0000256" key="1">
    <source>
        <dbReference type="ARBA" id="ARBA00005836"/>
    </source>
</evidence>
<dbReference type="STRING" id="929713.NIASO_03930"/>
<accession>W0EZN5</accession>
<dbReference type="SUPFAM" id="SSF111283">
    <property type="entry name" value="Putative modulator of DNA gyrase, PmbA/TldD"/>
    <property type="match status" value="1"/>
</dbReference>
<evidence type="ECO:0000313" key="3">
    <source>
        <dbReference type="EMBL" id="AHF14566.1"/>
    </source>
</evidence>
<dbReference type="eggNOG" id="COG0312">
    <property type="taxonomic scope" value="Bacteria"/>
</dbReference>
<protein>
    <submittedName>
        <fullName evidence="3">Peptidase U62</fullName>
    </submittedName>
</protein>
<reference evidence="3 4" key="1">
    <citation type="submission" date="2013-12" db="EMBL/GenBank/DDBJ databases">
        <authorList>
            <consortium name="DOE Joint Genome Institute"/>
            <person name="Eisen J."/>
            <person name="Huntemann M."/>
            <person name="Han J."/>
            <person name="Chen A."/>
            <person name="Kyrpides N."/>
            <person name="Mavromatis K."/>
            <person name="Markowitz V."/>
            <person name="Palaniappan K."/>
            <person name="Ivanova N."/>
            <person name="Schaumberg A."/>
            <person name="Pati A."/>
            <person name="Liolios K."/>
            <person name="Nordberg H.P."/>
            <person name="Cantor M.N."/>
            <person name="Hua S.X."/>
            <person name="Woyke T."/>
        </authorList>
    </citation>
    <scope>NUCLEOTIDE SEQUENCE [LARGE SCALE GENOMIC DNA]</scope>
    <source>
        <strain evidence="4">DSM 19437</strain>
    </source>
</reference>
<dbReference type="AlphaFoldDB" id="W0EZN5"/>
<dbReference type="InterPro" id="IPR051463">
    <property type="entry name" value="Peptidase_U62_metallo"/>
</dbReference>
<dbReference type="GO" id="GO:0008237">
    <property type="term" value="F:metallopeptidase activity"/>
    <property type="evidence" value="ECO:0007669"/>
    <property type="project" value="InterPro"/>
</dbReference>
<evidence type="ECO:0000259" key="2">
    <source>
        <dbReference type="Pfam" id="PF19289"/>
    </source>
</evidence>
<comment type="similarity">
    <text evidence="1">Belongs to the peptidase U62 family.</text>
</comment>
<evidence type="ECO:0000313" key="4">
    <source>
        <dbReference type="Proteomes" id="UP000003586"/>
    </source>
</evidence>
<dbReference type="OrthoDB" id="9788526at2"/>
<organism evidence="3 4">
    <name type="scientific">Niabella soli DSM 19437</name>
    <dbReference type="NCBI Taxonomy" id="929713"/>
    <lineage>
        <taxon>Bacteria</taxon>
        <taxon>Pseudomonadati</taxon>
        <taxon>Bacteroidota</taxon>
        <taxon>Chitinophagia</taxon>
        <taxon>Chitinophagales</taxon>
        <taxon>Chitinophagaceae</taxon>
        <taxon>Niabella</taxon>
    </lineage>
</organism>
<feature type="domain" description="Metalloprotease TldD/E C-terminal" evidence="2">
    <location>
        <begin position="291"/>
        <end position="534"/>
    </location>
</feature>
<dbReference type="InterPro" id="IPR036059">
    <property type="entry name" value="TldD/PmbA_sf"/>
</dbReference>
<gene>
    <name evidence="3" type="ORF">NIASO_03930</name>
</gene>
<dbReference type="EMBL" id="CP007035">
    <property type="protein sequence ID" value="AHF14566.1"/>
    <property type="molecule type" value="Genomic_DNA"/>
</dbReference>
<dbReference type="GO" id="GO:0005829">
    <property type="term" value="C:cytosol"/>
    <property type="evidence" value="ECO:0007669"/>
    <property type="project" value="TreeGrafter"/>
</dbReference>
<dbReference type="PANTHER" id="PTHR30624:SF0">
    <property type="entry name" value="METALLOPROTEASE SLR0863"/>
    <property type="match status" value="1"/>
</dbReference>
<dbReference type="RefSeq" id="WP_008583424.1">
    <property type="nucleotide sequence ID" value="NZ_CP007035.1"/>
</dbReference>
<dbReference type="Proteomes" id="UP000003586">
    <property type="component" value="Chromosome"/>
</dbReference>
<keyword evidence="4" id="KW-1185">Reference proteome</keyword>
<dbReference type="GO" id="GO:0006508">
    <property type="term" value="P:proteolysis"/>
    <property type="evidence" value="ECO:0007669"/>
    <property type="project" value="InterPro"/>
</dbReference>
<proteinExistence type="inferred from homology"/>
<dbReference type="InterPro" id="IPR045569">
    <property type="entry name" value="Metalloprtase-TldD/E_C"/>
</dbReference>
<dbReference type="HOGENOM" id="CLU_034186_0_0_10"/>
<dbReference type="KEGG" id="nso:NIASO_03930"/>
<dbReference type="Pfam" id="PF19289">
    <property type="entry name" value="PmbA_TldD_3rd"/>
    <property type="match status" value="1"/>
</dbReference>
<sequence>MSLYLRLFSIFIIITYCSSVARGQDKLMGLLSKELAREFAQLKAADERLYYMSYRVDDITTYTIRTSFGAVLNIDSTRYRIFTPALRLGSYQLDNTHNSSFNQFPGSVPLSDDADIVTLALWKNTDNAYKNAVQVYEQVITNKKIKVAEEDTAADFSIAKKVSYYDKPVNYDQLRPDIEAIKQNLVAYSGLLKQNPDLLAGAAILEFKITRKYFTDTEGSSIIENATSAWQSVYSYTKANDGMELPLFRMYFAYNPKELPARDSVLKDIKAMSAKLSALRTAPVADPFVGPAILSGRAAGVFFHEIFGHRLEGKRMKSDFDGHTFKNKVGTEVLPSFLSITLDPTVKKVGAATVNGFYRFDDEGVEAQKVDVVQEGILRGFLMTRTPINGVTGSNGHARTAPGGTPESRQSNLIVTSTAPKTAAELKDLLRAEIKRQGKAYGYYFEDVQGGFTSIGRTTPNAFNVMPTEVYRVYADGRPDELVRGVDLIGTPLSMFRRIIAADNETATFNGMCGSGSGWVPVSATAPSIFVDLIETQKKSKSNERLPVLPRPDLDK</sequence>
<name>W0EZN5_9BACT</name>